<dbReference type="InterPro" id="IPR013249">
    <property type="entry name" value="RNA_pol_sigma70_r4_t2"/>
</dbReference>
<evidence type="ECO:0000256" key="2">
    <source>
        <dbReference type="ARBA" id="ARBA00023015"/>
    </source>
</evidence>
<dbReference type="Proteomes" id="UP001255185">
    <property type="component" value="Unassembled WGS sequence"/>
</dbReference>
<evidence type="ECO:0000313" key="8">
    <source>
        <dbReference type="Proteomes" id="UP001255185"/>
    </source>
</evidence>
<comment type="caution">
    <text evidence="7">The sequence shown here is derived from an EMBL/GenBank/DDBJ whole genome shotgun (WGS) entry which is preliminary data.</text>
</comment>
<gene>
    <name evidence="7" type="ORF">J2X31_001846</name>
</gene>
<comment type="similarity">
    <text evidence="1">Belongs to the sigma-70 factor family. ECF subfamily.</text>
</comment>
<protein>
    <submittedName>
        <fullName evidence="7">RNA polymerase sigma-70 factor (ECF subfamily)</fullName>
    </submittedName>
</protein>
<evidence type="ECO:0000259" key="6">
    <source>
        <dbReference type="Pfam" id="PF08281"/>
    </source>
</evidence>
<name>A0ABU1TPG0_9FLAO</name>
<keyword evidence="2" id="KW-0805">Transcription regulation</keyword>
<dbReference type="Pfam" id="PF08281">
    <property type="entry name" value="Sigma70_r4_2"/>
    <property type="match status" value="1"/>
</dbReference>
<accession>A0ABU1TPG0</accession>
<feature type="domain" description="RNA polymerase sigma factor 70 region 4 type 2" evidence="6">
    <location>
        <begin position="111"/>
        <end position="157"/>
    </location>
</feature>
<dbReference type="InterPro" id="IPR013324">
    <property type="entry name" value="RNA_pol_sigma_r3/r4-like"/>
</dbReference>
<dbReference type="InterPro" id="IPR013325">
    <property type="entry name" value="RNA_pol_sigma_r2"/>
</dbReference>
<keyword evidence="4" id="KW-0804">Transcription</keyword>
<keyword evidence="8" id="KW-1185">Reference proteome</keyword>
<dbReference type="Pfam" id="PF04542">
    <property type="entry name" value="Sigma70_r2"/>
    <property type="match status" value="1"/>
</dbReference>
<dbReference type="SUPFAM" id="SSF88659">
    <property type="entry name" value="Sigma3 and sigma4 domains of RNA polymerase sigma factors"/>
    <property type="match status" value="1"/>
</dbReference>
<keyword evidence="3" id="KW-0731">Sigma factor</keyword>
<evidence type="ECO:0000256" key="1">
    <source>
        <dbReference type="ARBA" id="ARBA00010641"/>
    </source>
</evidence>
<dbReference type="InterPro" id="IPR014284">
    <property type="entry name" value="RNA_pol_sigma-70_dom"/>
</dbReference>
<reference evidence="7 8" key="1">
    <citation type="submission" date="2023-07" db="EMBL/GenBank/DDBJ databases">
        <title>Sorghum-associated microbial communities from plants grown in Nebraska, USA.</title>
        <authorList>
            <person name="Schachtman D."/>
        </authorList>
    </citation>
    <scope>NUCLEOTIDE SEQUENCE [LARGE SCALE GENOMIC DNA]</scope>
    <source>
        <strain evidence="7 8">3773</strain>
    </source>
</reference>
<dbReference type="Gene3D" id="1.10.1740.10">
    <property type="match status" value="1"/>
</dbReference>
<evidence type="ECO:0000256" key="3">
    <source>
        <dbReference type="ARBA" id="ARBA00023082"/>
    </source>
</evidence>
<organism evidence="7 8">
    <name type="scientific">Flavobacterium arsenatis</name>
    <dbReference type="NCBI Taxonomy" id="1484332"/>
    <lineage>
        <taxon>Bacteria</taxon>
        <taxon>Pseudomonadati</taxon>
        <taxon>Bacteroidota</taxon>
        <taxon>Flavobacteriia</taxon>
        <taxon>Flavobacteriales</taxon>
        <taxon>Flavobacteriaceae</taxon>
        <taxon>Flavobacterium</taxon>
    </lineage>
</organism>
<evidence type="ECO:0000256" key="4">
    <source>
        <dbReference type="ARBA" id="ARBA00023163"/>
    </source>
</evidence>
<evidence type="ECO:0000313" key="7">
    <source>
        <dbReference type="EMBL" id="MDR6967832.1"/>
    </source>
</evidence>
<dbReference type="Gene3D" id="1.10.10.10">
    <property type="entry name" value="Winged helix-like DNA-binding domain superfamily/Winged helix DNA-binding domain"/>
    <property type="match status" value="1"/>
</dbReference>
<sequence length="168" mass="19417">MNKIGVCEERVYSRFFQSNVKVLRNHLLYKFGNEEQANDMAQEAFIKLWENCSEVPLEKAKSFIYKVANNATLNKIAHQKVVVAFAQKTNPMHHTNESPEFILEHEQFKTKLEKAIQNLTESQRTAFLLNRIDGKKYSEIAEILDISVKAVEKRISGALFSLRKEISI</sequence>
<dbReference type="InterPro" id="IPR039425">
    <property type="entry name" value="RNA_pol_sigma-70-like"/>
</dbReference>
<dbReference type="InterPro" id="IPR007627">
    <property type="entry name" value="RNA_pol_sigma70_r2"/>
</dbReference>
<evidence type="ECO:0000259" key="5">
    <source>
        <dbReference type="Pfam" id="PF04542"/>
    </source>
</evidence>
<dbReference type="SUPFAM" id="SSF88946">
    <property type="entry name" value="Sigma2 domain of RNA polymerase sigma factors"/>
    <property type="match status" value="1"/>
</dbReference>
<dbReference type="CDD" id="cd06171">
    <property type="entry name" value="Sigma70_r4"/>
    <property type="match status" value="1"/>
</dbReference>
<dbReference type="NCBIfam" id="TIGR02937">
    <property type="entry name" value="sigma70-ECF"/>
    <property type="match status" value="1"/>
</dbReference>
<dbReference type="InterPro" id="IPR036388">
    <property type="entry name" value="WH-like_DNA-bd_sf"/>
</dbReference>
<dbReference type="EMBL" id="JAVDVI010000007">
    <property type="protein sequence ID" value="MDR6967832.1"/>
    <property type="molecule type" value="Genomic_DNA"/>
</dbReference>
<feature type="domain" description="RNA polymerase sigma-70 region 2" evidence="5">
    <location>
        <begin position="16"/>
        <end position="80"/>
    </location>
</feature>
<proteinExistence type="inferred from homology"/>
<dbReference type="PANTHER" id="PTHR43133">
    <property type="entry name" value="RNA POLYMERASE ECF-TYPE SIGMA FACTO"/>
    <property type="match status" value="1"/>
</dbReference>
<dbReference type="PANTHER" id="PTHR43133:SF46">
    <property type="entry name" value="RNA POLYMERASE SIGMA-70 FACTOR ECF SUBFAMILY"/>
    <property type="match status" value="1"/>
</dbReference>